<evidence type="ECO:0000313" key="7">
    <source>
        <dbReference type="Proteomes" id="UP000887578"/>
    </source>
</evidence>
<name>A0A914P476_9BILA</name>
<dbReference type="AlphaFoldDB" id="A0A914P476"/>
<evidence type="ECO:0000256" key="2">
    <source>
        <dbReference type="ARBA" id="ARBA00005692"/>
    </source>
</evidence>
<comment type="caution">
    <text evidence="6">Lacks conserved residue(s) required for the propagation of feature annotation.</text>
</comment>
<evidence type="ECO:0000313" key="8">
    <source>
        <dbReference type="WBParaSite" id="PDA_v2.g12678.t1"/>
    </source>
</evidence>
<dbReference type="PANTHER" id="PTHR31627:SF42">
    <property type="entry name" value="G_PROTEIN_RECEP_F1_2 DOMAIN-CONTAINING PROTEIN-RELATED"/>
    <property type="match status" value="1"/>
</dbReference>
<dbReference type="Proteomes" id="UP000887578">
    <property type="component" value="Unplaced"/>
</dbReference>
<dbReference type="InterPro" id="IPR051119">
    <property type="entry name" value="Nematode_SR-like"/>
</dbReference>
<evidence type="ECO:0000256" key="6">
    <source>
        <dbReference type="RuleBase" id="RU280813"/>
    </source>
</evidence>
<dbReference type="GO" id="GO:0004888">
    <property type="term" value="F:transmembrane signaling receptor activity"/>
    <property type="evidence" value="ECO:0007669"/>
    <property type="project" value="InterPro"/>
</dbReference>
<dbReference type="GO" id="GO:0016020">
    <property type="term" value="C:membrane"/>
    <property type="evidence" value="ECO:0007669"/>
    <property type="project" value="UniProtKB-SubCell"/>
</dbReference>
<keyword evidence="5 6" id="KW-0472">Membrane</keyword>
<organism evidence="7 8">
    <name type="scientific">Panagrolaimus davidi</name>
    <dbReference type="NCBI Taxonomy" id="227884"/>
    <lineage>
        <taxon>Eukaryota</taxon>
        <taxon>Metazoa</taxon>
        <taxon>Ecdysozoa</taxon>
        <taxon>Nematoda</taxon>
        <taxon>Chromadorea</taxon>
        <taxon>Rhabditida</taxon>
        <taxon>Tylenchina</taxon>
        <taxon>Panagrolaimomorpha</taxon>
        <taxon>Panagrolaimoidea</taxon>
        <taxon>Panagrolaimidae</taxon>
        <taxon>Panagrolaimus</taxon>
    </lineage>
</organism>
<dbReference type="InterPro" id="IPR000609">
    <property type="entry name" value="7TM_GPCR_serpentine_rcpt_Srg"/>
</dbReference>
<evidence type="ECO:0000256" key="5">
    <source>
        <dbReference type="ARBA" id="ARBA00023136"/>
    </source>
</evidence>
<comment type="subcellular location">
    <subcellularLocation>
        <location evidence="1">Membrane</location>
        <topology evidence="1">Multi-pass membrane protein</topology>
    </subcellularLocation>
</comment>
<feature type="transmembrane region" description="Helical" evidence="6">
    <location>
        <begin position="114"/>
        <end position="139"/>
    </location>
</feature>
<dbReference type="WBParaSite" id="PDA_v2.g12678.t1">
    <property type="protein sequence ID" value="PDA_v2.g12678.t1"/>
    <property type="gene ID" value="PDA_v2.g12678"/>
</dbReference>
<feature type="transmembrane region" description="Helical" evidence="6">
    <location>
        <begin position="84"/>
        <end position="108"/>
    </location>
</feature>
<keyword evidence="3 6" id="KW-0812">Transmembrane</keyword>
<accession>A0A914P476</accession>
<evidence type="ECO:0000256" key="3">
    <source>
        <dbReference type="ARBA" id="ARBA00022692"/>
    </source>
</evidence>
<keyword evidence="4 6" id="KW-1133">Transmembrane helix</keyword>
<dbReference type="PANTHER" id="PTHR31627">
    <property type="entry name" value="SERPENTINE RECEPTOR CLASS GAMMA-RELATED"/>
    <property type="match status" value="1"/>
</dbReference>
<feature type="transmembrane region" description="Helical" evidence="6">
    <location>
        <begin position="35"/>
        <end position="60"/>
    </location>
</feature>
<sequence>MCFTDVSLKLINPADPDKGYDWSERQKLVWLKNSYIMLGIVAFVAIGSVAANLYVLIYLIMTSKNNSKTFDDTQKGNKDAQKRLFIFTGIMLINHLVFAAMQVMFLLIKDVPTIYLLISAQSYVLDFINLSPPWFLLFVSPQLRRCVLRMRLEFSNVVKISQVSRVSQMPSIAPKQQTLFTTTHNQNLGRSRSIMITA</sequence>
<dbReference type="Pfam" id="PF02118">
    <property type="entry name" value="Srg"/>
    <property type="match status" value="1"/>
</dbReference>
<protein>
    <recommendedName>
        <fullName evidence="6">Serpentine receptor class gamma</fullName>
    </recommendedName>
</protein>
<dbReference type="SUPFAM" id="SSF81321">
    <property type="entry name" value="Family A G protein-coupled receptor-like"/>
    <property type="match status" value="1"/>
</dbReference>
<dbReference type="GO" id="GO:0007606">
    <property type="term" value="P:sensory perception of chemical stimulus"/>
    <property type="evidence" value="ECO:0007669"/>
    <property type="project" value="UniProtKB-UniRule"/>
</dbReference>
<comment type="similarity">
    <text evidence="2 6">Belongs to the nematode receptor-like protein srg family.</text>
</comment>
<keyword evidence="7" id="KW-1185">Reference proteome</keyword>
<evidence type="ECO:0000256" key="4">
    <source>
        <dbReference type="ARBA" id="ARBA00022989"/>
    </source>
</evidence>
<reference evidence="8" key="1">
    <citation type="submission" date="2022-11" db="UniProtKB">
        <authorList>
            <consortium name="WormBaseParasite"/>
        </authorList>
    </citation>
    <scope>IDENTIFICATION</scope>
</reference>
<proteinExistence type="inferred from homology"/>
<evidence type="ECO:0000256" key="1">
    <source>
        <dbReference type="ARBA" id="ARBA00004141"/>
    </source>
</evidence>